<keyword evidence="8" id="KW-1185">Reference proteome</keyword>
<evidence type="ECO:0000256" key="1">
    <source>
        <dbReference type="ARBA" id="ARBA00004141"/>
    </source>
</evidence>
<protein>
    <recommendedName>
        <fullName evidence="6">Membrane insertase YidC/Oxa/ALB C-terminal domain-containing protein</fullName>
    </recommendedName>
</protein>
<dbReference type="OrthoDB" id="2148490at2759"/>
<dbReference type="InterPro" id="IPR028055">
    <property type="entry name" value="YidC/Oxa/ALB_C"/>
</dbReference>
<dbReference type="PANTHER" id="PTHR12428">
    <property type="entry name" value="OXA1"/>
    <property type="match status" value="1"/>
</dbReference>
<comment type="subcellular location">
    <subcellularLocation>
        <location evidence="1 5">Membrane</location>
        <topology evidence="1 5">Multi-pass membrane protein</topology>
    </subcellularLocation>
</comment>
<feature type="domain" description="Membrane insertase YidC/Oxa/ALB C-terminal" evidence="6">
    <location>
        <begin position="77"/>
        <end position="272"/>
    </location>
</feature>
<evidence type="ECO:0000256" key="4">
    <source>
        <dbReference type="ARBA" id="ARBA00023136"/>
    </source>
</evidence>
<dbReference type="Pfam" id="PF02096">
    <property type="entry name" value="60KD_IMP"/>
    <property type="match status" value="1"/>
</dbReference>
<keyword evidence="2 5" id="KW-0812">Transmembrane</keyword>
<sequence length="307" mass="33517">MMLLGRRLTRPSLALVGAKRGVAAFSSAPIQAPPGVDVQALTEAMAGPVVEPMWAVQLAQNVIETVHTTTGLPWWATFACTAVVVRGTLFPLLVFQIKSMERMAQGTRDLQSVWKTYLYARVFLPPGIPSMQVDAVKQLHKGAKLVWEKHETHPVACVAAPLVQIPSFFLMAYSCRDLIRSGSVAGLDTGGLGMYTNLLEADPTFLLPALAVGSTYLNFELMGHSKIKAFDWLKSKIQYIPLLSFPFICQLPQGVFFYWLASSWFSLAQSRLLKVPALRATLGLKEIPSAAATLSKTLQDAATKAPK</sequence>
<dbReference type="OMA" id="PWWVSII"/>
<evidence type="ECO:0000256" key="5">
    <source>
        <dbReference type="RuleBase" id="RU003945"/>
    </source>
</evidence>
<dbReference type="GO" id="GO:0032977">
    <property type="term" value="F:membrane insertase activity"/>
    <property type="evidence" value="ECO:0007669"/>
    <property type="project" value="InterPro"/>
</dbReference>
<dbReference type="PANTHER" id="PTHR12428:SF65">
    <property type="entry name" value="CYTOCHROME C OXIDASE ASSEMBLY PROTEIN COX18, MITOCHONDRIAL"/>
    <property type="match status" value="1"/>
</dbReference>
<dbReference type="GO" id="GO:0005743">
    <property type="term" value="C:mitochondrial inner membrane"/>
    <property type="evidence" value="ECO:0007669"/>
    <property type="project" value="TreeGrafter"/>
</dbReference>
<accession>T0QLU6</accession>
<evidence type="ECO:0000313" key="8">
    <source>
        <dbReference type="Proteomes" id="UP000030762"/>
    </source>
</evidence>
<dbReference type="VEuPathDB" id="FungiDB:SDRG_03971"/>
<proteinExistence type="inferred from homology"/>
<evidence type="ECO:0000256" key="3">
    <source>
        <dbReference type="ARBA" id="ARBA00022989"/>
    </source>
</evidence>
<dbReference type="eggNOG" id="KOG1239">
    <property type="taxonomic scope" value="Eukaryota"/>
</dbReference>
<keyword evidence="4" id="KW-0472">Membrane</keyword>
<reference evidence="7 8" key="1">
    <citation type="submission" date="2012-04" db="EMBL/GenBank/DDBJ databases">
        <title>The Genome Sequence of Saprolegnia declina VS20.</title>
        <authorList>
            <consortium name="The Broad Institute Genome Sequencing Platform"/>
            <person name="Russ C."/>
            <person name="Nusbaum C."/>
            <person name="Tyler B."/>
            <person name="van West P."/>
            <person name="Dieguez-Uribeondo J."/>
            <person name="de Bruijn I."/>
            <person name="Tripathy S."/>
            <person name="Jiang R."/>
            <person name="Young S.K."/>
            <person name="Zeng Q."/>
            <person name="Gargeya S."/>
            <person name="Fitzgerald M."/>
            <person name="Haas B."/>
            <person name="Abouelleil A."/>
            <person name="Alvarado L."/>
            <person name="Arachchi H.M."/>
            <person name="Berlin A."/>
            <person name="Chapman S.B."/>
            <person name="Goldberg J."/>
            <person name="Griggs A."/>
            <person name="Gujja S."/>
            <person name="Hansen M."/>
            <person name="Howarth C."/>
            <person name="Imamovic A."/>
            <person name="Larimer J."/>
            <person name="McCowen C."/>
            <person name="Montmayeur A."/>
            <person name="Murphy C."/>
            <person name="Neiman D."/>
            <person name="Pearson M."/>
            <person name="Priest M."/>
            <person name="Roberts A."/>
            <person name="Saif S."/>
            <person name="Shea T."/>
            <person name="Sisk P."/>
            <person name="Sykes S."/>
            <person name="Wortman J."/>
            <person name="Nusbaum C."/>
            <person name="Birren B."/>
        </authorList>
    </citation>
    <scope>NUCLEOTIDE SEQUENCE [LARGE SCALE GENOMIC DNA]</scope>
    <source>
        <strain evidence="7 8">VS20</strain>
    </source>
</reference>
<dbReference type="AlphaFoldDB" id="T0QLU6"/>
<dbReference type="EMBL" id="JH767140">
    <property type="protein sequence ID" value="EQC39019.1"/>
    <property type="molecule type" value="Genomic_DNA"/>
</dbReference>
<evidence type="ECO:0000313" key="7">
    <source>
        <dbReference type="EMBL" id="EQC39019.1"/>
    </source>
</evidence>
<evidence type="ECO:0000256" key="2">
    <source>
        <dbReference type="ARBA" id="ARBA00022692"/>
    </source>
</evidence>
<dbReference type="STRING" id="1156394.T0QLU6"/>
<evidence type="ECO:0000259" key="6">
    <source>
        <dbReference type="Pfam" id="PF02096"/>
    </source>
</evidence>
<comment type="similarity">
    <text evidence="5">Belongs to the OXA1/ALB3/YidC family.</text>
</comment>
<gene>
    <name evidence="7" type="ORF">SDRG_03971</name>
</gene>
<dbReference type="GO" id="GO:0032979">
    <property type="term" value="P:protein insertion into mitochondrial inner membrane from matrix"/>
    <property type="evidence" value="ECO:0007669"/>
    <property type="project" value="TreeGrafter"/>
</dbReference>
<keyword evidence="3" id="KW-1133">Transmembrane helix</keyword>
<dbReference type="RefSeq" id="XP_008607843.1">
    <property type="nucleotide sequence ID" value="XM_008609621.1"/>
</dbReference>
<dbReference type="Proteomes" id="UP000030762">
    <property type="component" value="Unassembled WGS sequence"/>
</dbReference>
<name>T0QLU6_SAPDV</name>
<organism evidence="7 8">
    <name type="scientific">Saprolegnia diclina (strain VS20)</name>
    <dbReference type="NCBI Taxonomy" id="1156394"/>
    <lineage>
        <taxon>Eukaryota</taxon>
        <taxon>Sar</taxon>
        <taxon>Stramenopiles</taxon>
        <taxon>Oomycota</taxon>
        <taxon>Saprolegniomycetes</taxon>
        <taxon>Saprolegniales</taxon>
        <taxon>Saprolegniaceae</taxon>
        <taxon>Saprolegnia</taxon>
    </lineage>
</organism>
<dbReference type="GeneID" id="19944698"/>
<dbReference type="InterPro" id="IPR001708">
    <property type="entry name" value="YidC/ALB3/OXA1/COX18"/>
</dbReference>
<dbReference type="InParanoid" id="T0QLU6"/>
<dbReference type="CDD" id="cd20069">
    <property type="entry name" value="5TM_Oxa1-like"/>
    <property type="match status" value="1"/>
</dbReference>